<organism evidence="1">
    <name type="scientific">Bradyrhizobium barranii subsp. barranii</name>
    <dbReference type="NCBI Taxonomy" id="2823807"/>
    <lineage>
        <taxon>Bacteria</taxon>
        <taxon>Pseudomonadati</taxon>
        <taxon>Pseudomonadota</taxon>
        <taxon>Alphaproteobacteria</taxon>
        <taxon>Hyphomicrobiales</taxon>
        <taxon>Nitrobacteraceae</taxon>
        <taxon>Bradyrhizobium</taxon>
        <taxon>Bradyrhizobium barranii</taxon>
    </lineage>
</organism>
<proteinExistence type="predicted"/>
<accession>A0A939LY86</accession>
<reference evidence="1" key="1">
    <citation type="submission" date="2021-03" db="EMBL/GenBank/DDBJ databases">
        <title>Whole Genome Sequence of Bradyrhizobium sp. Strain 144S4.</title>
        <authorList>
            <person name="Bromfield E.S.P."/>
            <person name="Cloutier S."/>
        </authorList>
    </citation>
    <scope>NUCLEOTIDE SEQUENCE [LARGE SCALE GENOMIC DNA]</scope>
    <source>
        <strain evidence="1">144S4</strain>
    </source>
</reference>
<name>A0A939LY86_9BRAD</name>
<dbReference type="EMBL" id="JAGEMI010000001">
    <property type="protein sequence ID" value="MBO1859602.1"/>
    <property type="molecule type" value="Genomic_DNA"/>
</dbReference>
<comment type="caution">
    <text evidence="1">The sequence shown here is derived from an EMBL/GenBank/DDBJ whole genome shotgun (WGS) entry which is preliminary data.</text>
</comment>
<evidence type="ECO:0000313" key="1">
    <source>
        <dbReference type="EMBL" id="MBO1859602.1"/>
    </source>
</evidence>
<gene>
    <name evidence="1" type="ORF">J4G43_01040</name>
</gene>
<sequence length="102" mass="11511">MSGFILFMMFFVSPPAAPGKQVWSLHNTEHLDFASMDACKKYGLLMQARFQKVATVKIRGWCVNQQTGASTYDVKNPHLPLNKGDIYEIPTDVNIDDPKEGY</sequence>
<dbReference type="AlphaFoldDB" id="A0A939LY86"/>
<protein>
    <submittedName>
        <fullName evidence="1">Uncharacterized protein</fullName>
    </submittedName>
</protein>